<name>A0A3P3YPX7_PLABS</name>
<dbReference type="PROSITE" id="PS00109">
    <property type="entry name" value="PROTEIN_KINASE_TYR"/>
    <property type="match status" value="1"/>
</dbReference>
<protein>
    <recommendedName>
        <fullName evidence="1">Protein kinase domain-containing protein</fullName>
    </recommendedName>
</protein>
<dbReference type="PANTHER" id="PTHR24347">
    <property type="entry name" value="SERINE/THREONINE-PROTEIN KINASE"/>
    <property type="match status" value="1"/>
</dbReference>
<dbReference type="SUPFAM" id="SSF56112">
    <property type="entry name" value="Protein kinase-like (PK-like)"/>
    <property type="match status" value="1"/>
</dbReference>
<dbReference type="Proteomes" id="UP000290189">
    <property type="component" value="Unassembled WGS sequence"/>
</dbReference>
<feature type="domain" description="Protein kinase" evidence="1">
    <location>
        <begin position="165"/>
        <end position="447"/>
    </location>
</feature>
<dbReference type="Pfam" id="PF00069">
    <property type="entry name" value="Pkinase"/>
    <property type="match status" value="1"/>
</dbReference>
<dbReference type="Gene3D" id="1.10.510.10">
    <property type="entry name" value="Transferase(Phosphotransferase) domain 1"/>
    <property type="match status" value="1"/>
</dbReference>
<dbReference type="InterPro" id="IPR011009">
    <property type="entry name" value="Kinase-like_dom_sf"/>
</dbReference>
<dbReference type="InterPro" id="IPR000719">
    <property type="entry name" value="Prot_kinase_dom"/>
</dbReference>
<dbReference type="GO" id="GO:0004672">
    <property type="term" value="F:protein kinase activity"/>
    <property type="evidence" value="ECO:0007669"/>
    <property type="project" value="InterPro"/>
</dbReference>
<organism evidence="2 3">
    <name type="scientific">Plasmodiophora brassicae</name>
    <name type="common">Clubroot disease agent</name>
    <dbReference type="NCBI Taxonomy" id="37360"/>
    <lineage>
        <taxon>Eukaryota</taxon>
        <taxon>Sar</taxon>
        <taxon>Rhizaria</taxon>
        <taxon>Endomyxa</taxon>
        <taxon>Phytomyxea</taxon>
        <taxon>Plasmodiophorida</taxon>
        <taxon>Plasmodiophoridae</taxon>
        <taxon>Plasmodiophora</taxon>
    </lineage>
</organism>
<proteinExistence type="predicted"/>
<dbReference type="AlphaFoldDB" id="A0A3P3YPX7"/>
<accession>A0A3P3YPX7</accession>
<reference evidence="2 3" key="1">
    <citation type="submission" date="2018-03" db="EMBL/GenBank/DDBJ databases">
        <authorList>
            <person name="Fogelqvist J."/>
        </authorList>
    </citation>
    <scope>NUCLEOTIDE SEQUENCE [LARGE SCALE GENOMIC DNA]</scope>
</reference>
<dbReference type="GO" id="GO:0005524">
    <property type="term" value="F:ATP binding"/>
    <property type="evidence" value="ECO:0007669"/>
    <property type="project" value="InterPro"/>
</dbReference>
<evidence type="ECO:0000259" key="1">
    <source>
        <dbReference type="PROSITE" id="PS50011"/>
    </source>
</evidence>
<evidence type="ECO:0000313" key="2">
    <source>
        <dbReference type="EMBL" id="SPR02114.1"/>
    </source>
</evidence>
<dbReference type="PROSITE" id="PS50011">
    <property type="entry name" value="PROTEIN_KINASE_DOM"/>
    <property type="match status" value="1"/>
</dbReference>
<sequence>MVEDRAADTLDLEMSLQLQMPGDPYYRASPTCTIVSAPSILVRVDGAINGALVTGMAVVAGDHVSSMGQVVVDVSTAPFAFPLGPLLLVKPCSAASVRVAAMNSLVRVDYEDHVRVFGRNVPRFLTRRRIRHVPAVVAYGTILRVTLGTRRVLLGLFRPPQETRQACMDRYTPGVYGSLDTVSSDRYTPGVRRRRDVVEDEFDTPSGVTICLLRRQDGSRVAVKVKRKSRRLEVDLLRAAQGPGIVRLVDAEVRDDDAGIVLVEQRLDRIDLANLSLAEMADLLIRLLRDGLDALQTMERAGIVHRDISVNNLMYSMEDRRWRLTDFDAACRVSDLVDGGDGVLYGTDGFIAPEALAPEHRYSFASDRWSLGGCALYWIHAAEDEYGRRRDVGHLFGALLGQFLVFAYRLQVGDRLLDDSELQVLRGYTIERHLPGWPRNEADGERP</sequence>
<geneLocation type="mitochondrion" evidence="2"/>
<dbReference type="EMBL" id="OVEO01000020">
    <property type="protein sequence ID" value="SPR02114.1"/>
    <property type="molecule type" value="Genomic_DNA"/>
</dbReference>
<dbReference type="SMART" id="SM00220">
    <property type="entry name" value="S_TKc"/>
    <property type="match status" value="1"/>
</dbReference>
<keyword evidence="2" id="KW-0496">Mitochondrion</keyword>
<dbReference type="InterPro" id="IPR008266">
    <property type="entry name" value="Tyr_kinase_AS"/>
</dbReference>
<gene>
    <name evidence="2" type="ORF">PLBR_LOCUS9329</name>
</gene>
<evidence type="ECO:0000313" key="3">
    <source>
        <dbReference type="Proteomes" id="UP000290189"/>
    </source>
</evidence>